<evidence type="ECO:0000313" key="1">
    <source>
        <dbReference type="EMBL" id="KAJ9652173.1"/>
    </source>
</evidence>
<evidence type="ECO:0000313" key="2">
    <source>
        <dbReference type="Proteomes" id="UP001172386"/>
    </source>
</evidence>
<keyword evidence="2" id="KW-1185">Reference proteome</keyword>
<reference evidence="1" key="1">
    <citation type="submission" date="2022-10" db="EMBL/GenBank/DDBJ databases">
        <title>Culturing micro-colonial fungi from biological soil crusts in the Mojave desert and describing Neophaeococcomyces mojavensis, and introducing the new genera and species Taxawa tesnikishii.</title>
        <authorList>
            <person name="Kurbessoian T."/>
            <person name="Stajich J.E."/>
        </authorList>
    </citation>
    <scope>NUCLEOTIDE SEQUENCE</scope>
    <source>
        <strain evidence="1">JES_112</strain>
    </source>
</reference>
<name>A0ACC2ZWT3_9EURO</name>
<accession>A0ACC2ZWT3</accession>
<organism evidence="1 2">
    <name type="scientific">Neophaeococcomyces mojaviensis</name>
    <dbReference type="NCBI Taxonomy" id="3383035"/>
    <lineage>
        <taxon>Eukaryota</taxon>
        <taxon>Fungi</taxon>
        <taxon>Dikarya</taxon>
        <taxon>Ascomycota</taxon>
        <taxon>Pezizomycotina</taxon>
        <taxon>Eurotiomycetes</taxon>
        <taxon>Chaetothyriomycetidae</taxon>
        <taxon>Chaetothyriales</taxon>
        <taxon>Chaetothyriales incertae sedis</taxon>
        <taxon>Neophaeococcomyces</taxon>
    </lineage>
</organism>
<comment type="caution">
    <text evidence="1">The sequence shown here is derived from an EMBL/GenBank/DDBJ whole genome shotgun (WGS) entry which is preliminary data.</text>
</comment>
<dbReference type="EMBL" id="JAPDRQ010000212">
    <property type="protein sequence ID" value="KAJ9652173.1"/>
    <property type="molecule type" value="Genomic_DNA"/>
</dbReference>
<proteinExistence type="predicted"/>
<protein>
    <submittedName>
        <fullName evidence="1">Uncharacterized protein</fullName>
    </submittedName>
</protein>
<sequence length="973" mass="111276">MATSMASVAAHAHPPFPLPAVPRVRPPPIPKGTPGPNTLPLPSEKPPAPTLVWADGSWRSRLSNAVKHKSETVSRQLEKALRHEVHGMNIYAYKHLRTNQVVYSLTKNMDNNKILKQLIFHGKKTVPRALRRDVWRPYFSIHFPKTPGGAAKGLLVFQELRELSLRRQFKPPKEMVIATEEDIETIKKKYRPYQLKDATEKSSTRRGAQYERLDMPIPGMRLPKKMIARRLMNQRATSVADVAAVLKRHIMPRSAAPSERKRGIEERPPLTPKELVDKSEAQRKARESHLSSRNHKRLEEIRQKESKKAEEIEVRKDYVKPRAGYAQLQRHTKDRLSMEYEGLMYVPGQGMDLKLLENAADATRKEAGAEMALEDAINEMEEEKELQRETIEKAISAQIEQRLTDMTEAERTQIQKDVEQERAQKEERLEKKIANAERELKSKLEKLYGVWGGLQSRKSLAKYRQIKRKQTARITAMKLDERRRHLKWVGPYAEINAKVDEALAEIEARWQPKLDALREEADKEAANTTHSESHEVEIRWADMRDGTYAREWPDSVFHGELQPKAVVKADKSVIRQHSHFDADEHEISEQRGRAQIPTSTSIHVFGTEEVDDPSTARWQSPQYLAQHSAELREQRISEWTTTETILMRRRIVALRAENRKLQAHFTGSTLDAARMGWTAALISYIETATNLNESFAQDPYDQNIVAQLEDHLAEVTKNLHWARDELSRSDNPDADRARHDWIANSADLIKLEYTHLEAKRQADLREEFLGKFDEREGLMDEIAGGVEGAEERLASFDKQFPFVKDVMVRHGINVEEEAMKAAFEDIEDTRAAQQEVLRNRQETLQSARAVLQEAEANHPSVDGSDAAPVADAKAELQRAMTGVVAAEEVINETRAKRMKIISQIQAKAHAMRNDKEAWREFKERAGTMGLLSAPRRRSGGEEMSGREEGMEDVVVVEPTRGVWGRVKGFFGRK</sequence>
<gene>
    <name evidence="1" type="ORF">H2198_008559</name>
</gene>
<dbReference type="Proteomes" id="UP001172386">
    <property type="component" value="Unassembled WGS sequence"/>
</dbReference>